<dbReference type="OMA" id="DHCGDYV"/>
<evidence type="ECO:0000256" key="2">
    <source>
        <dbReference type="PROSITE-ProRule" id="PRU00708"/>
    </source>
</evidence>
<feature type="repeat" description="PPR" evidence="2">
    <location>
        <begin position="116"/>
        <end position="150"/>
    </location>
</feature>
<keyword evidence="4" id="KW-1185">Reference proteome</keyword>
<accession>A0A200QVX1</accession>
<dbReference type="PROSITE" id="PS51375">
    <property type="entry name" value="PPR"/>
    <property type="match status" value="4"/>
</dbReference>
<organism evidence="3 4">
    <name type="scientific">Macleaya cordata</name>
    <name type="common">Five-seeded plume-poppy</name>
    <name type="synonym">Bocconia cordata</name>
    <dbReference type="NCBI Taxonomy" id="56857"/>
    <lineage>
        <taxon>Eukaryota</taxon>
        <taxon>Viridiplantae</taxon>
        <taxon>Streptophyta</taxon>
        <taxon>Embryophyta</taxon>
        <taxon>Tracheophyta</taxon>
        <taxon>Spermatophyta</taxon>
        <taxon>Magnoliopsida</taxon>
        <taxon>Ranunculales</taxon>
        <taxon>Papaveraceae</taxon>
        <taxon>Papaveroideae</taxon>
        <taxon>Macleaya</taxon>
    </lineage>
</organism>
<gene>
    <name evidence="3" type="ORF">BVC80_1815g14</name>
</gene>
<comment type="caution">
    <text evidence="3">The sequence shown here is derived from an EMBL/GenBank/DDBJ whole genome shotgun (WGS) entry which is preliminary data.</text>
</comment>
<dbReference type="OrthoDB" id="185373at2759"/>
<reference evidence="3 4" key="1">
    <citation type="journal article" date="2017" name="Mol. Plant">
        <title>The Genome of Medicinal Plant Macleaya cordata Provides New Insights into Benzylisoquinoline Alkaloids Metabolism.</title>
        <authorList>
            <person name="Liu X."/>
            <person name="Liu Y."/>
            <person name="Huang P."/>
            <person name="Ma Y."/>
            <person name="Qing Z."/>
            <person name="Tang Q."/>
            <person name="Cao H."/>
            <person name="Cheng P."/>
            <person name="Zheng Y."/>
            <person name="Yuan Z."/>
            <person name="Zhou Y."/>
            <person name="Liu J."/>
            <person name="Tang Z."/>
            <person name="Zhuo Y."/>
            <person name="Zhang Y."/>
            <person name="Yu L."/>
            <person name="Huang J."/>
            <person name="Yang P."/>
            <person name="Peng Q."/>
            <person name="Zhang J."/>
            <person name="Jiang W."/>
            <person name="Zhang Z."/>
            <person name="Lin K."/>
            <person name="Ro D.K."/>
            <person name="Chen X."/>
            <person name="Xiong X."/>
            <person name="Shang Y."/>
            <person name="Huang S."/>
            <person name="Zeng J."/>
        </authorList>
    </citation>
    <scope>NUCLEOTIDE SEQUENCE [LARGE SCALE GENOMIC DNA]</scope>
    <source>
        <strain evidence="4">cv. BLH2017</strain>
        <tissue evidence="3">Root</tissue>
    </source>
</reference>
<dbReference type="InterPro" id="IPR046848">
    <property type="entry name" value="E_motif"/>
</dbReference>
<name>A0A200QVX1_MACCD</name>
<dbReference type="EMBL" id="MVGT01001027">
    <property type="protein sequence ID" value="OVA14619.1"/>
    <property type="molecule type" value="Genomic_DNA"/>
</dbReference>
<evidence type="ECO:0000313" key="3">
    <source>
        <dbReference type="EMBL" id="OVA14619.1"/>
    </source>
</evidence>
<dbReference type="GO" id="GO:0009451">
    <property type="term" value="P:RNA modification"/>
    <property type="evidence" value="ECO:0007669"/>
    <property type="project" value="InterPro"/>
</dbReference>
<dbReference type="InterPro" id="IPR046960">
    <property type="entry name" value="PPR_At4g14850-like_plant"/>
</dbReference>
<dbReference type="InterPro" id="IPR011990">
    <property type="entry name" value="TPR-like_helical_dom_sf"/>
</dbReference>
<proteinExistence type="predicted"/>
<keyword evidence="1" id="KW-0677">Repeat</keyword>
<dbReference type="Proteomes" id="UP000195402">
    <property type="component" value="Unassembled WGS sequence"/>
</dbReference>
<feature type="repeat" description="PPR" evidence="2">
    <location>
        <begin position="320"/>
        <end position="354"/>
    </location>
</feature>
<feature type="repeat" description="PPR" evidence="2">
    <location>
        <begin position="15"/>
        <end position="49"/>
    </location>
</feature>
<feature type="repeat" description="PPR" evidence="2">
    <location>
        <begin position="219"/>
        <end position="253"/>
    </location>
</feature>
<dbReference type="Pfam" id="PF20431">
    <property type="entry name" value="E_motif"/>
    <property type="match status" value="1"/>
</dbReference>
<dbReference type="InParanoid" id="A0A200QVX1"/>
<dbReference type="Pfam" id="PF01535">
    <property type="entry name" value="PPR"/>
    <property type="match status" value="2"/>
</dbReference>
<dbReference type="PANTHER" id="PTHR24015">
    <property type="entry name" value="OS07G0578800 PROTEIN-RELATED"/>
    <property type="match status" value="1"/>
</dbReference>
<dbReference type="FunFam" id="1.25.40.10:FF:000090">
    <property type="entry name" value="Pentatricopeptide repeat-containing protein, chloroplastic"/>
    <property type="match status" value="1"/>
</dbReference>
<dbReference type="FunFam" id="1.25.40.10:FF:000344">
    <property type="entry name" value="Pentatricopeptide repeat-containing protein"/>
    <property type="match status" value="1"/>
</dbReference>
<dbReference type="FunFam" id="1.25.40.10:FF:000031">
    <property type="entry name" value="Pentatricopeptide repeat-containing protein mitochondrial"/>
    <property type="match status" value="1"/>
</dbReference>
<evidence type="ECO:0000313" key="4">
    <source>
        <dbReference type="Proteomes" id="UP000195402"/>
    </source>
</evidence>
<dbReference type="PANTHER" id="PTHR24015:SF1795">
    <property type="entry name" value="PPR CONTAINING PLANT-LIKE PROTEIN"/>
    <property type="match status" value="1"/>
</dbReference>
<evidence type="ECO:0000256" key="1">
    <source>
        <dbReference type="ARBA" id="ARBA00022737"/>
    </source>
</evidence>
<sequence>MVLPMQIFTQSSNPNQFTWNTIIRGFSISQNPQKAIPVFIQMCRKSIEPESFTYAFVLKACAKMHAFETGKSVHAVALKSGYGSHLFVGNTAIHIYSSCGDLDSARKVFDEMSNPNVVTWNAVISGYVQNGLADEGLRVFDLMWLEGIKPNDITIIGVVSACAQKKELELGRWIHAYVNNNISEFETNINVGTALIDMYGKCKQMDLARQVFQMMRRRDIGVWNALIGGYVSNGCFIEALDLFGELELNGLDPDETTFVSMLCACGHLGDLNIGKKIHLYAEDKCFVFNAILGTALVDMYSKCGCIIEAQKVFDRISERDVMTWTSMIGGLAVHGYAQDALDLFLVMLDTGLRPDGITFVGVLCACSHAGFVDQGLHYFESMRKEYNISPKIEHYGCIIDLLSRSGRLVEAYEIICSMEIRPNPIVWRALLSACRLHSNVELAEAAIENLFKLESDLCADYVLLSNIYASKGSWDDVEKIRRKMEEGGLRKIPGLSSV</sequence>
<dbReference type="InterPro" id="IPR002885">
    <property type="entry name" value="PPR_rpt"/>
</dbReference>
<dbReference type="NCBIfam" id="TIGR00756">
    <property type="entry name" value="PPR"/>
    <property type="match status" value="5"/>
</dbReference>
<dbReference type="Gene3D" id="1.25.40.10">
    <property type="entry name" value="Tetratricopeptide repeat domain"/>
    <property type="match status" value="4"/>
</dbReference>
<dbReference type="Pfam" id="PF13041">
    <property type="entry name" value="PPR_2"/>
    <property type="match status" value="4"/>
</dbReference>
<protein>
    <submittedName>
        <fullName evidence="3">Pentatricopeptide repeat</fullName>
    </submittedName>
</protein>
<dbReference type="GO" id="GO:0003723">
    <property type="term" value="F:RNA binding"/>
    <property type="evidence" value="ECO:0007669"/>
    <property type="project" value="InterPro"/>
</dbReference>
<dbReference type="AlphaFoldDB" id="A0A200QVX1"/>